<sequence length="105" mass="12309">MANLLPQLAYVYALLLCLLLATSLVAHITHTFKKIKTISRLHCHGCGHHHHLHLRHVLYLHQQHLILHHHHHHRQLHLLLPSMKNHHCNPIANEVTASMYMERVN</sequence>
<evidence type="ECO:0000313" key="1">
    <source>
        <dbReference type="EMBL" id="KAJ0020436.1"/>
    </source>
</evidence>
<dbReference type="Proteomes" id="UP001163603">
    <property type="component" value="Chromosome 11"/>
</dbReference>
<dbReference type="EMBL" id="CM047746">
    <property type="protein sequence ID" value="KAJ0020436.1"/>
    <property type="molecule type" value="Genomic_DNA"/>
</dbReference>
<keyword evidence="2" id="KW-1185">Reference proteome</keyword>
<gene>
    <name evidence="1" type="ORF">Pint_31109</name>
</gene>
<evidence type="ECO:0000313" key="2">
    <source>
        <dbReference type="Proteomes" id="UP001163603"/>
    </source>
</evidence>
<comment type="caution">
    <text evidence="1">The sequence shown here is derived from an EMBL/GenBank/DDBJ whole genome shotgun (WGS) entry which is preliminary data.</text>
</comment>
<protein>
    <submittedName>
        <fullName evidence="1">Uncharacterized protein</fullName>
    </submittedName>
</protein>
<name>A0ACC0XPW9_9ROSI</name>
<organism evidence="1 2">
    <name type="scientific">Pistacia integerrima</name>
    <dbReference type="NCBI Taxonomy" id="434235"/>
    <lineage>
        <taxon>Eukaryota</taxon>
        <taxon>Viridiplantae</taxon>
        <taxon>Streptophyta</taxon>
        <taxon>Embryophyta</taxon>
        <taxon>Tracheophyta</taxon>
        <taxon>Spermatophyta</taxon>
        <taxon>Magnoliopsida</taxon>
        <taxon>eudicotyledons</taxon>
        <taxon>Gunneridae</taxon>
        <taxon>Pentapetalae</taxon>
        <taxon>rosids</taxon>
        <taxon>malvids</taxon>
        <taxon>Sapindales</taxon>
        <taxon>Anacardiaceae</taxon>
        <taxon>Pistacia</taxon>
    </lineage>
</organism>
<accession>A0ACC0XPW9</accession>
<reference evidence="2" key="1">
    <citation type="journal article" date="2023" name="G3 (Bethesda)">
        <title>Genome assembly and association tests identify interacting loci associated with vigor, precocity, and sex in interspecific pistachio rootstocks.</title>
        <authorList>
            <person name="Palmer W."/>
            <person name="Jacygrad E."/>
            <person name="Sagayaradj S."/>
            <person name="Cavanaugh K."/>
            <person name="Han R."/>
            <person name="Bertier L."/>
            <person name="Beede B."/>
            <person name="Kafkas S."/>
            <person name="Golino D."/>
            <person name="Preece J."/>
            <person name="Michelmore R."/>
        </authorList>
    </citation>
    <scope>NUCLEOTIDE SEQUENCE [LARGE SCALE GENOMIC DNA]</scope>
</reference>
<proteinExistence type="predicted"/>